<dbReference type="AlphaFoldDB" id="A0A5D6W1L5"/>
<evidence type="ECO:0000313" key="4">
    <source>
        <dbReference type="EMBL" id="TYZ22223.1"/>
    </source>
</evidence>
<reference evidence="4 5" key="1">
    <citation type="submission" date="2019-08" db="EMBL/GenBank/DDBJ databases">
        <title>Selenomonas sp. mPRGC5 and Selenomonas sp. mPRGC8 isolated from ruminal fluid of dairy goat (Capra hircus).</title>
        <authorList>
            <person name="Poothong S."/>
            <person name="Nuengjamnong C."/>
            <person name="Tanasupawat S."/>
        </authorList>
    </citation>
    <scope>NUCLEOTIDE SEQUENCE [LARGE SCALE GENOMIC DNA]</scope>
    <source>
        <strain evidence="5">mPRGC5</strain>
    </source>
</reference>
<accession>A0A5D6W1L5</accession>
<organism evidence="4 5">
    <name type="scientific">Selenomonas ruminis</name>
    <dbReference type="NCBI Taxonomy" id="2593411"/>
    <lineage>
        <taxon>Bacteria</taxon>
        <taxon>Bacillati</taxon>
        <taxon>Bacillota</taxon>
        <taxon>Negativicutes</taxon>
        <taxon>Selenomonadales</taxon>
        <taxon>Selenomonadaceae</taxon>
        <taxon>Selenomonas</taxon>
    </lineage>
</organism>
<evidence type="ECO:0000256" key="1">
    <source>
        <dbReference type="SAM" id="MobiDB-lite"/>
    </source>
</evidence>
<dbReference type="Proteomes" id="UP000323646">
    <property type="component" value="Unassembled WGS sequence"/>
</dbReference>
<keyword evidence="2" id="KW-0472">Membrane</keyword>
<comment type="caution">
    <text evidence="4">The sequence shown here is derived from an EMBL/GenBank/DDBJ whole genome shotgun (WGS) entry which is preliminary data.</text>
</comment>
<feature type="region of interest" description="Disordered" evidence="1">
    <location>
        <begin position="46"/>
        <end position="106"/>
    </location>
</feature>
<feature type="signal peptide" evidence="3">
    <location>
        <begin position="1"/>
        <end position="25"/>
    </location>
</feature>
<feature type="compositionally biased region" description="Low complexity" evidence="1">
    <location>
        <begin position="48"/>
        <end position="70"/>
    </location>
</feature>
<feature type="transmembrane region" description="Helical" evidence="2">
    <location>
        <begin position="143"/>
        <end position="164"/>
    </location>
</feature>
<name>A0A5D6W1L5_9FIRM</name>
<sequence>MKMKKMAAAVMAGLMVATAVPVVTAVTFDQASVAYAAKGGAKVGGGAKSAPKASAPKASTPSSNSKSVSGNGESYKPSKNAKELEKTAPAANSKSNTAAKNNTQSGSRWGSIMRNIGLLAGGMMLGHLLSQMLGMGGGLLGDILGLVMNVVMFLAVIMILKWLWNKFRGRKNEPNVYRSGMRDLNMRQDIKDVTPKAPAERMEIHDIRGPEAGYEAKSTADKYRNR</sequence>
<keyword evidence="2" id="KW-1133">Transmembrane helix</keyword>
<dbReference type="OrthoDB" id="1669724at2"/>
<keyword evidence="5" id="KW-1185">Reference proteome</keyword>
<dbReference type="RefSeq" id="WP_149171571.1">
    <property type="nucleotide sequence ID" value="NZ_VTOY01000006.1"/>
</dbReference>
<proteinExistence type="predicted"/>
<feature type="chain" id="PRO_5039077615" description="Preprotein translocase subunit Tim44" evidence="3">
    <location>
        <begin position="26"/>
        <end position="226"/>
    </location>
</feature>
<feature type="compositionally biased region" description="Low complexity" evidence="1">
    <location>
        <begin position="90"/>
        <end position="103"/>
    </location>
</feature>
<evidence type="ECO:0000256" key="3">
    <source>
        <dbReference type="SAM" id="SignalP"/>
    </source>
</evidence>
<gene>
    <name evidence="4" type="ORF">FZ040_08350</name>
</gene>
<keyword evidence="3" id="KW-0732">Signal</keyword>
<keyword evidence="2" id="KW-0812">Transmembrane</keyword>
<evidence type="ECO:0000256" key="2">
    <source>
        <dbReference type="SAM" id="Phobius"/>
    </source>
</evidence>
<protein>
    <recommendedName>
        <fullName evidence="6">Preprotein translocase subunit Tim44</fullName>
    </recommendedName>
</protein>
<evidence type="ECO:0000313" key="5">
    <source>
        <dbReference type="Proteomes" id="UP000323646"/>
    </source>
</evidence>
<dbReference type="EMBL" id="VTOY01000006">
    <property type="protein sequence ID" value="TYZ22223.1"/>
    <property type="molecule type" value="Genomic_DNA"/>
</dbReference>
<feature type="region of interest" description="Disordered" evidence="1">
    <location>
        <begin position="207"/>
        <end position="226"/>
    </location>
</feature>
<evidence type="ECO:0008006" key="6">
    <source>
        <dbReference type="Google" id="ProtNLM"/>
    </source>
</evidence>